<organism evidence="3">
    <name type="scientific">Candidatus Methanogaster sp. ANME-2c ERB4</name>
    <dbReference type="NCBI Taxonomy" id="2759911"/>
    <lineage>
        <taxon>Archaea</taxon>
        <taxon>Methanobacteriati</taxon>
        <taxon>Methanobacteriota</taxon>
        <taxon>Stenosarchaea group</taxon>
        <taxon>Methanomicrobia</taxon>
        <taxon>Methanosarcinales</taxon>
        <taxon>ANME-2 cluster</taxon>
        <taxon>Candidatus Methanogasteraceae</taxon>
        <taxon>Candidatus Methanogaster</taxon>
    </lineage>
</organism>
<dbReference type="PANTHER" id="PTHR38813">
    <property type="match status" value="1"/>
</dbReference>
<dbReference type="InterPro" id="IPR052747">
    <property type="entry name" value="TA_system_RelE_toxin"/>
</dbReference>
<keyword evidence="1" id="KW-1277">Toxin-antitoxin system</keyword>
<proteinExistence type="predicted"/>
<evidence type="ECO:0000256" key="1">
    <source>
        <dbReference type="ARBA" id="ARBA00022649"/>
    </source>
</evidence>
<dbReference type="SUPFAM" id="SSF143011">
    <property type="entry name" value="RelE-like"/>
    <property type="match status" value="1"/>
</dbReference>
<evidence type="ECO:0000313" key="2">
    <source>
        <dbReference type="EMBL" id="QNO48409.1"/>
    </source>
</evidence>
<dbReference type="Gene3D" id="3.30.2310.20">
    <property type="entry name" value="RelE-like"/>
    <property type="match status" value="1"/>
</dbReference>
<reference evidence="3" key="1">
    <citation type="submission" date="2020-06" db="EMBL/GenBank/DDBJ databases">
        <title>Unique genomic features of the anaerobic methanotrophic archaea.</title>
        <authorList>
            <person name="Chadwick G.L."/>
            <person name="Skennerton C.T."/>
            <person name="Laso-Perez R."/>
            <person name="Leu A.O."/>
            <person name="Speth D.R."/>
            <person name="Yu H."/>
            <person name="Morgan-Lang C."/>
            <person name="Hatzenpichler R."/>
            <person name="Goudeau D."/>
            <person name="Malmstrom R."/>
            <person name="Brazelton W.J."/>
            <person name="Woyke T."/>
            <person name="Hallam S.J."/>
            <person name="Tyson G.W."/>
            <person name="Wegener G."/>
            <person name="Boetius A."/>
            <person name="Orphan V."/>
        </authorList>
    </citation>
    <scope>NUCLEOTIDE SEQUENCE</scope>
</reference>
<gene>
    <name evidence="2" type="ORF">DLCBDOIA_00002</name>
    <name evidence="3" type="ORF">OJNIIFHK_00004</name>
</gene>
<name>A0A7G9YKA2_9EURY</name>
<dbReference type="Pfam" id="PF05016">
    <property type="entry name" value="ParE_toxin"/>
    <property type="match status" value="1"/>
</dbReference>
<dbReference type="InterPro" id="IPR007712">
    <property type="entry name" value="RelE/ParE_toxin"/>
</dbReference>
<dbReference type="PANTHER" id="PTHR38813:SF1">
    <property type="entry name" value="TOXIN RELE1-RELATED"/>
    <property type="match status" value="1"/>
</dbReference>
<dbReference type="EMBL" id="MT631344">
    <property type="protein sequence ID" value="QNO48436.1"/>
    <property type="molecule type" value="Genomic_DNA"/>
</dbReference>
<evidence type="ECO:0008006" key="4">
    <source>
        <dbReference type="Google" id="ProtNLM"/>
    </source>
</evidence>
<sequence>MHYQVVIPKPVQKQLDDLSDDVYDRIIKRIVMLKEHPRPRGCIKLKGYGNEYRIRIGNYRIRYEIRDQESIVLLLHCKHRKSVYRG</sequence>
<dbReference type="InterPro" id="IPR035093">
    <property type="entry name" value="RelE/ParE_toxin_dom_sf"/>
</dbReference>
<evidence type="ECO:0000313" key="3">
    <source>
        <dbReference type="EMBL" id="QNO48436.1"/>
    </source>
</evidence>
<protein>
    <recommendedName>
        <fullName evidence="4">Type II toxin-antitoxin system RelE/ParE family toxin</fullName>
    </recommendedName>
</protein>
<dbReference type="AlphaFoldDB" id="A0A7G9YKA2"/>
<accession>A0A7G9YKA2</accession>
<dbReference type="EMBL" id="MT631341">
    <property type="protein sequence ID" value="QNO48409.1"/>
    <property type="molecule type" value="Genomic_DNA"/>
</dbReference>